<feature type="compositionally biased region" description="Basic and acidic residues" evidence="1">
    <location>
        <begin position="136"/>
        <end position="150"/>
    </location>
</feature>
<sequence>MSNIPDHSLLIEQYIDGTISAHDKSQLLKAMESDPAIKSEVAQQMELKNGIINYRKAELKNRLNSIQVGSGSTSMFGVRIASGVAIVAVLLTGSILYFNNAEDNTLAIGPIQIENQELPNAYVPELPTVNSPTENKVIESKADTKREEPKPSQAKIKAKKSAPVAPSVLEPEVIESFEDTELQIGNESIDTNTKHLGTVSSKESIKIEVTVSEEKSSTNQYKFYNNKLYLYGDFGQTPYEIIEVNSLKNKSLFLFFNNEYYHIRPNQTEKVPFEQVANETLIQELKILKENK</sequence>
<organism evidence="3 4">
    <name type="scientific">Shiella aurantiaca</name>
    <dbReference type="NCBI Taxonomy" id="3058365"/>
    <lineage>
        <taxon>Bacteria</taxon>
        <taxon>Pseudomonadati</taxon>
        <taxon>Bacteroidota</taxon>
        <taxon>Cytophagia</taxon>
        <taxon>Cytophagales</taxon>
        <taxon>Shiellaceae</taxon>
        <taxon>Shiella</taxon>
    </lineage>
</organism>
<evidence type="ECO:0000313" key="3">
    <source>
        <dbReference type="EMBL" id="MDN4165320.1"/>
    </source>
</evidence>
<evidence type="ECO:0008006" key="5">
    <source>
        <dbReference type="Google" id="ProtNLM"/>
    </source>
</evidence>
<keyword evidence="2" id="KW-0812">Transmembrane</keyword>
<reference evidence="3" key="1">
    <citation type="submission" date="2023-06" db="EMBL/GenBank/DDBJ databases">
        <title>Cytophagales bacterium Strain LB-30, isolated from soil.</title>
        <authorList>
            <person name="Liu B."/>
        </authorList>
    </citation>
    <scope>NUCLEOTIDE SEQUENCE</scope>
    <source>
        <strain evidence="3">LB-30</strain>
    </source>
</reference>
<keyword evidence="2" id="KW-0472">Membrane</keyword>
<feature type="transmembrane region" description="Helical" evidence="2">
    <location>
        <begin position="76"/>
        <end position="98"/>
    </location>
</feature>
<dbReference type="RefSeq" id="WP_320003845.1">
    <property type="nucleotide sequence ID" value="NZ_JAUHJS010000003.1"/>
</dbReference>
<feature type="region of interest" description="Disordered" evidence="1">
    <location>
        <begin position="126"/>
        <end position="157"/>
    </location>
</feature>
<comment type="caution">
    <text evidence="3">The sequence shown here is derived from an EMBL/GenBank/DDBJ whole genome shotgun (WGS) entry which is preliminary data.</text>
</comment>
<proteinExistence type="predicted"/>
<name>A0ABT8F4J2_9BACT</name>
<evidence type="ECO:0000256" key="1">
    <source>
        <dbReference type="SAM" id="MobiDB-lite"/>
    </source>
</evidence>
<protein>
    <recommendedName>
        <fullName evidence="5">Anti-sigma factor</fullName>
    </recommendedName>
</protein>
<dbReference type="Proteomes" id="UP001168552">
    <property type="component" value="Unassembled WGS sequence"/>
</dbReference>
<keyword evidence="4" id="KW-1185">Reference proteome</keyword>
<evidence type="ECO:0000256" key="2">
    <source>
        <dbReference type="SAM" id="Phobius"/>
    </source>
</evidence>
<evidence type="ECO:0000313" key="4">
    <source>
        <dbReference type="Proteomes" id="UP001168552"/>
    </source>
</evidence>
<gene>
    <name evidence="3" type="ORF">QWY31_07395</name>
</gene>
<accession>A0ABT8F4J2</accession>
<dbReference type="EMBL" id="JAUHJS010000003">
    <property type="protein sequence ID" value="MDN4165320.1"/>
    <property type="molecule type" value="Genomic_DNA"/>
</dbReference>
<keyword evidence="2" id="KW-1133">Transmembrane helix</keyword>